<keyword evidence="2" id="KW-1185">Reference proteome</keyword>
<dbReference type="Proteomes" id="UP000324222">
    <property type="component" value="Unassembled WGS sequence"/>
</dbReference>
<evidence type="ECO:0000313" key="1">
    <source>
        <dbReference type="EMBL" id="MPC10239.1"/>
    </source>
</evidence>
<name>A0A5B7CL16_PORTR</name>
<gene>
    <name evidence="1" type="ORF">E2C01_002871</name>
</gene>
<proteinExistence type="predicted"/>
<comment type="caution">
    <text evidence="1">The sequence shown here is derived from an EMBL/GenBank/DDBJ whole genome shotgun (WGS) entry which is preliminary data.</text>
</comment>
<evidence type="ECO:0000313" key="2">
    <source>
        <dbReference type="Proteomes" id="UP000324222"/>
    </source>
</evidence>
<protein>
    <submittedName>
        <fullName evidence="1">Uncharacterized protein</fullName>
    </submittedName>
</protein>
<sequence>MEDWKFSIEFSSSTHHHHHHHGRLHHFGLSSDPTLIFSLILSYSSHFFITCDSLSVPIPPDPRDSLLPPPLGFPEPPKRVTTASREVYDIFQHLFV</sequence>
<organism evidence="1 2">
    <name type="scientific">Portunus trituberculatus</name>
    <name type="common">Swimming crab</name>
    <name type="synonym">Neptunus trituberculatus</name>
    <dbReference type="NCBI Taxonomy" id="210409"/>
    <lineage>
        <taxon>Eukaryota</taxon>
        <taxon>Metazoa</taxon>
        <taxon>Ecdysozoa</taxon>
        <taxon>Arthropoda</taxon>
        <taxon>Crustacea</taxon>
        <taxon>Multicrustacea</taxon>
        <taxon>Malacostraca</taxon>
        <taxon>Eumalacostraca</taxon>
        <taxon>Eucarida</taxon>
        <taxon>Decapoda</taxon>
        <taxon>Pleocyemata</taxon>
        <taxon>Brachyura</taxon>
        <taxon>Eubrachyura</taxon>
        <taxon>Portunoidea</taxon>
        <taxon>Portunidae</taxon>
        <taxon>Portuninae</taxon>
        <taxon>Portunus</taxon>
    </lineage>
</organism>
<dbReference type="AlphaFoldDB" id="A0A5B7CL16"/>
<reference evidence="1 2" key="1">
    <citation type="submission" date="2019-05" db="EMBL/GenBank/DDBJ databases">
        <title>Another draft genome of Portunus trituberculatus and its Hox gene families provides insights of decapod evolution.</title>
        <authorList>
            <person name="Jeong J.-H."/>
            <person name="Song I."/>
            <person name="Kim S."/>
            <person name="Choi T."/>
            <person name="Kim D."/>
            <person name="Ryu S."/>
            <person name="Kim W."/>
        </authorList>
    </citation>
    <scope>NUCLEOTIDE SEQUENCE [LARGE SCALE GENOMIC DNA]</scope>
    <source>
        <tissue evidence="1">Muscle</tissue>
    </source>
</reference>
<dbReference type="EMBL" id="VSRR010000107">
    <property type="protein sequence ID" value="MPC10239.1"/>
    <property type="molecule type" value="Genomic_DNA"/>
</dbReference>
<accession>A0A5B7CL16</accession>